<accession>A0A1E7F5P6</accession>
<sequence length="220" mass="24775">MAGNVKYFEGVVVTDKPRAPLTATGEELLKMLKIIENDIIPLTERGVETGSKMFGAAIMDKNHNCIHPDTNAESLCPTFHAEVKCIVSWSKKTPAKDRGPIAQSSIFLATHEPCMMCISSILWGGWNKCWYFFGYENTAEQGIPHDINTMHELWGVKSYRKQNKYLSTNSIMDAIKELPESSIKTECLELQAKLIKEYDRLSTKYHTEKVNNADNSLVLG</sequence>
<dbReference type="Proteomes" id="UP000095751">
    <property type="component" value="Unassembled WGS sequence"/>
</dbReference>
<dbReference type="OrthoDB" id="9980836at2759"/>
<evidence type="ECO:0000259" key="1">
    <source>
        <dbReference type="Pfam" id="PF00383"/>
    </source>
</evidence>
<gene>
    <name evidence="2" type="ORF">FRACYDRAFT_241809</name>
</gene>
<dbReference type="GO" id="GO:0003824">
    <property type="term" value="F:catalytic activity"/>
    <property type="evidence" value="ECO:0007669"/>
    <property type="project" value="InterPro"/>
</dbReference>
<name>A0A1E7F5P6_9STRA</name>
<dbReference type="Gene3D" id="3.40.140.10">
    <property type="entry name" value="Cytidine Deaminase, domain 2"/>
    <property type="match status" value="1"/>
</dbReference>
<dbReference type="KEGG" id="fcy:FRACYDRAFT_241809"/>
<feature type="domain" description="CMP/dCMP-type deaminase" evidence="1">
    <location>
        <begin position="48"/>
        <end position="131"/>
    </location>
</feature>
<organism evidence="2 3">
    <name type="scientific">Fragilariopsis cylindrus CCMP1102</name>
    <dbReference type="NCBI Taxonomy" id="635003"/>
    <lineage>
        <taxon>Eukaryota</taxon>
        <taxon>Sar</taxon>
        <taxon>Stramenopiles</taxon>
        <taxon>Ochrophyta</taxon>
        <taxon>Bacillariophyta</taxon>
        <taxon>Bacillariophyceae</taxon>
        <taxon>Bacillariophycidae</taxon>
        <taxon>Bacillariales</taxon>
        <taxon>Bacillariaceae</taxon>
        <taxon>Fragilariopsis</taxon>
    </lineage>
</organism>
<keyword evidence="3" id="KW-1185">Reference proteome</keyword>
<proteinExistence type="predicted"/>
<dbReference type="AlphaFoldDB" id="A0A1E7F5P6"/>
<reference evidence="2 3" key="1">
    <citation type="submission" date="2016-09" db="EMBL/GenBank/DDBJ databases">
        <title>Extensive genetic diversity and differential bi-allelic expression allows diatom success in the polar Southern Ocean.</title>
        <authorList>
            <consortium name="DOE Joint Genome Institute"/>
            <person name="Mock T."/>
            <person name="Otillar R.P."/>
            <person name="Strauss J."/>
            <person name="Dupont C."/>
            <person name="Frickenhaus S."/>
            <person name="Maumus F."/>
            <person name="Mcmullan M."/>
            <person name="Sanges R."/>
            <person name="Schmutz J."/>
            <person name="Toseland A."/>
            <person name="Valas R."/>
            <person name="Veluchamy A."/>
            <person name="Ward B.J."/>
            <person name="Allen A."/>
            <person name="Barry K."/>
            <person name="Falciatore A."/>
            <person name="Ferrante M."/>
            <person name="Fortunato A.E."/>
            <person name="Gloeckner G."/>
            <person name="Gruber A."/>
            <person name="Hipkin R."/>
            <person name="Janech M."/>
            <person name="Kroth P."/>
            <person name="Leese F."/>
            <person name="Lindquist E."/>
            <person name="Lyon B.R."/>
            <person name="Martin J."/>
            <person name="Mayer C."/>
            <person name="Parker M."/>
            <person name="Quesneville H."/>
            <person name="Raymond J."/>
            <person name="Uhlig C."/>
            <person name="Valentin K.U."/>
            <person name="Worden A.Z."/>
            <person name="Armbrust E.V."/>
            <person name="Bowler C."/>
            <person name="Green B."/>
            <person name="Moulton V."/>
            <person name="Van Oosterhout C."/>
            <person name="Grigoriev I."/>
        </authorList>
    </citation>
    <scope>NUCLEOTIDE SEQUENCE [LARGE SCALE GENOMIC DNA]</scope>
    <source>
        <strain evidence="2 3">CCMP1102</strain>
    </source>
</reference>
<dbReference type="EMBL" id="KV784361">
    <property type="protein sequence ID" value="OEU13476.1"/>
    <property type="molecule type" value="Genomic_DNA"/>
</dbReference>
<dbReference type="SUPFAM" id="SSF53927">
    <property type="entry name" value="Cytidine deaminase-like"/>
    <property type="match status" value="1"/>
</dbReference>
<evidence type="ECO:0000313" key="3">
    <source>
        <dbReference type="Proteomes" id="UP000095751"/>
    </source>
</evidence>
<dbReference type="InterPro" id="IPR016193">
    <property type="entry name" value="Cytidine_deaminase-like"/>
</dbReference>
<dbReference type="Pfam" id="PF00383">
    <property type="entry name" value="dCMP_cyt_deam_1"/>
    <property type="match status" value="1"/>
</dbReference>
<dbReference type="InterPro" id="IPR002125">
    <property type="entry name" value="CMP_dCMP_dom"/>
</dbReference>
<dbReference type="InParanoid" id="A0A1E7F5P6"/>
<protein>
    <recommendedName>
        <fullName evidence="1">CMP/dCMP-type deaminase domain-containing protein</fullName>
    </recommendedName>
</protein>
<evidence type="ECO:0000313" key="2">
    <source>
        <dbReference type="EMBL" id="OEU13476.1"/>
    </source>
</evidence>